<proteinExistence type="predicted"/>
<gene>
    <name evidence="2" type="ORF">Pan241w_37090</name>
</gene>
<dbReference type="AlphaFoldDB" id="A0A517RI93"/>
<sequence>MSYILDSMFVLTSWFFLYMAYCQLKDLKSNEFWPLLSRSILCSSFVISLLLVPWFIIEDYDQTFHHQSVESIILTYIGVFILFEFLFVTFFVVSKESKT</sequence>
<keyword evidence="3" id="KW-1185">Reference proteome</keyword>
<dbReference type="KEGG" id="gaz:Pan241w_37090"/>
<feature type="transmembrane region" description="Helical" evidence="1">
    <location>
        <begin position="36"/>
        <end position="57"/>
    </location>
</feature>
<name>A0A517RI93_9PLAN</name>
<evidence type="ECO:0000313" key="2">
    <source>
        <dbReference type="EMBL" id="QDT43607.1"/>
    </source>
</evidence>
<accession>A0A517RI93</accession>
<keyword evidence="1" id="KW-0472">Membrane</keyword>
<dbReference type="EMBL" id="CP036269">
    <property type="protein sequence ID" value="QDT43607.1"/>
    <property type="molecule type" value="Genomic_DNA"/>
</dbReference>
<organism evidence="2 3">
    <name type="scientific">Gimesia alba</name>
    <dbReference type="NCBI Taxonomy" id="2527973"/>
    <lineage>
        <taxon>Bacteria</taxon>
        <taxon>Pseudomonadati</taxon>
        <taxon>Planctomycetota</taxon>
        <taxon>Planctomycetia</taxon>
        <taxon>Planctomycetales</taxon>
        <taxon>Planctomycetaceae</taxon>
        <taxon>Gimesia</taxon>
    </lineage>
</organism>
<keyword evidence="1" id="KW-1133">Transmembrane helix</keyword>
<evidence type="ECO:0000313" key="3">
    <source>
        <dbReference type="Proteomes" id="UP000317171"/>
    </source>
</evidence>
<feature type="transmembrane region" description="Helical" evidence="1">
    <location>
        <begin position="72"/>
        <end position="93"/>
    </location>
</feature>
<keyword evidence="1" id="KW-0812">Transmembrane</keyword>
<dbReference type="Proteomes" id="UP000317171">
    <property type="component" value="Chromosome"/>
</dbReference>
<protein>
    <submittedName>
        <fullName evidence="2">Uncharacterized protein</fullName>
    </submittedName>
</protein>
<feature type="transmembrane region" description="Helical" evidence="1">
    <location>
        <begin position="6"/>
        <end position="24"/>
    </location>
</feature>
<reference evidence="2 3" key="1">
    <citation type="submission" date="2019-02" db="EMBL/GenBank/DDBJ databases">
        <title>Deep-cultivation of Planctomycetes and their phenomic and genomic characterization uncovers novel biology.</title>
        <authorList>
            <person name="Wiegand S."/>
            <person name="Jogler M."/>
            <person name="Boedeker C."/>
            <person name="Pinto D."/>
            <person name="Vollmers J."/>
            <person name="Rivas-Marin E."/>
            <person name="Kohn T."/>
            <person name="Peeters S.H."/>
            <person name="Heuer A."/>
            <person name="Rast P."/>
            <person name="Oberbeckmann S."/>
            <person name="Bunk B."/>
            <person name="Jeske O."/>
            <person name="Meyerdierks A."/>
            <person name="Storesund J.E."/>
            <person name="Kallscheuer N."/>
            <person name="Luecker S."/>
            <person name="Lage O.M."/>
            <person name="Pohl T."/>
            <person name="Merkel B.J."/>
            <person name="Hornburger P."/>
            <person name="Mueller R.-W."/>
            <person name="Bruemmer F."/>
            <person name="Labrenz M."/>
            <person name="Spormann A.M."/>
            <person name="Op den Camp H."/>
            <person name="Overmann J."/>
            <person name="Amann R."/>
            <person name="Jetten M.S.M."/>
            <person name="Mascher T."/>
            <person name="Medema M.H."/>
            <person name="Devos D.P."/>
            <person name="Kaster A.-K."/>
            <person name="Ovreas L."/>
            <person name="Rohde M."/>
            <person name="Galperin M.Y."/>
            <person name="Jogler C."/>
        </authorList>
    </citation>
    <scope>NUCLEOTIDE SEQUENCE [LARGE SCALE GENOMIC DNA]</scope>
    <source>
        <strain evidence="2 3">Pan241w</strain>
    </source>
</reference>
<evidence type="ECO:0000256" key="1">
    <source>
        <dbReference type="SAM" id="Phobius"/>
    </source>
</evidence>